<dbReference type="NCBIfam" id="TIGR01640">
    <property type="entry name" value="F_box_assoc_1"/>
    <property type="match status" value="1"/>
</dbReference>
<dbReference type="EMBL" id="CM000761">
    <property type="protein sequence ID" value="OQU89667.1"/>
    <property type="molecule type" value="Genomic_DNA"/>
</dbReference>
<evidence type="ECO:0000259" key="1">
    <source>
        <dbReference type="PROSITE" id="PS50181"/>
    </source>
</evidence>
<dbReference type="Pfam" id="PF00646">
    <property type="entry name" value="F-box"/>
    <property type="match status" value="1"/>
</dbReference>
<dbReference type="InterPro" id="IPR036047">
    <property type="entry name" value="F-box-like_dom_sf"/>
</dbReference>
<dbReference type="KEGG" id="sbi:8055829"/>
<evidence type="ECO:0000313" key="2">
    <source>
        <dbReference type="EMBL" id="OQU89667.1"/>
    </source>
</evidence>
<dbReference type="Gramene" id="OQU89667">
    <property type="protein sequence ID" value="OQU89667"/>
    <property type="gene ID" value="SORBI_3002G239601"/>
</dbReference>
<feature type="domain" description="F-box" evidence="1">
    <location>
        <begin position="47"/>
        <end position="94"/>
    </location>
</feature>
<dbReference type="Pfam" id="PF08268">
    <property type="entry name" value="FBA_3"/>
    <property type="match status" value="1"/>
</dbReference>
<dbReference type="AlphaFoldDB" id="A0A1W0W5J7"/>
<dbReference type="SUPFAM" id="SSF81383">
    <property type="entry name" value="F-box domain"/>
    <property type="match status" value="1"/>
</dbReference>
<gene>
    <name evidence="2" type="ORF">SORBI_3002G239601</name>
</gene>
<dbReference type="Gene3D" id="1.20.1280.50">
    <property type="match status" value="1"/>
</dbReference>
<dbReference type="InterPro" id="IPR001810">
    <property type="entry name" value="F-box_dom"/>
</dbReference>
<dbReference type="PANTHER" id="PTHR31672">
    <property type="entry name" value="BNACNNG10540D PROTEIN"/>
    <property type="match status" value="1"/>
</dbReference>
<protein>
    <recommendedName>
        <fullName evidence="1">F-box domain-containing protein</fullName>
    </recommendedName>
</protein>
<organism evidence="2 3">
    <name type="scientific">Sorghum bicolor</name>
    <name type="common">Sorghum</name>
    <name type="synonym">Sorghum vulgare</name>
    <dbReference type="NCBI Taxonomy" id="4558"/>
    <lineage>
        <taxon>Eukaryota</taxon>
        <taxon>Viridiplantae</taxon>
        <taxon>Streptophyta</taxon>
        <taxon>Embryophyta</taxon>
        <taxon>Tracheophyta</taxon>
        <taxon>Spermatophyta</taxon>
        <taxon>Magnoliopsida</taxon>
        <taxon>Liliopsida</taxon>
        <taxon>Poales</taxon>
        <taxon>Poaceae</taxon>
        <taxon>PACMAD clade</taxon>
        <taxon>Panicoideae</taxon>
        <taxon>Andropogonodae</taxon>
        <taxon>Andropogoneae</taxon>
        <taxon>Sorghinae</taxon>
        <taxon>Sorghum</taxon>
    </lineage>
</organism>
<dbReference type="OrthoDB" id="1845276at2759"/>
<keyword evidence="3" id="KW-1185">Reference proteome</keyword>
<reference evidence="3" key="2">
    <citation type="journal article" date="2018" name="Plant J.">
        <title>The Sorghum bicolor reference genome: improved assembly, gene annotations, a transcriptome atlas, and signatures of genome organization.</title>
        <authorList>
            <person name="McCormick R.F."/>
            <person name="Truong S.K."/>
            <person name="Sreedasyam A."/>
            <person name="Jenkins J."/>
            <person name="Shu S."/>
            <person name="Sims D."/>
            <person name="Kennedy M."/>
            <person name="Amirebrahimi M."/>
            <person name="Weers B.D."/>
            <person name="McKinley B."/>
            <person name="Mattison A."/>
            <person name="Morishige D.T."/>
            <person name="Grimwood J."/>
            <person name="Schmutz J."/>
            <person name="Mullet J.E."/>
        </authorList>
    </citation>
    <scope>NUCLEOTIDE SEQUENCE [LARGE SCALE GENOMIC DNA]</scope>
    <source>
        <strain evidence="3">cv. BTx623</strain>
    </source>
</reference>
<dbReference type="OMA" id="RDARWIY"/>
<dbReference type="InterPro" id="IPR050796">
    <property type="entry name" value="SCF_F-box_component"/>
</dbReference>
<dbReference type="eggNOG" id="ENOG502QS4I">
    <property type="taxonomic scope" value="Eukaryota"/>
</dbReference>
<accession>A0A1W0W5J7</accession>
<proteinExistence type="predicted"/>
<reference evidence="2 3" key="1">
    <citation type="journal article" date="2009" name="Nature">
        <title>The Sorghum bicolor genome and the diversification of grasses.</title>
        <authorList>
            <person name="Paterson A.H."/>
            <person name="Bowers J.E."/>
            <person name="Bruggmann R."/>
            <person name="Dubchak I."/>
            <person name="Grimwood J."/>
            <person name="Gundlach H."/>
            <person name="Haberer G."/>
            <person name="Hellsten U."/>
            <person name="Mitros T."/>
            <person name="Poliakov A."/>
            <person name="Schmutz J."/>
            <person name="Spannagl M."/>
            <person name="Tang H."/>
            <person name="Wang X."/>
            <person name="Wicker T."/>
            <person name="Bharti A.K."/>
            <person name="Chapman J."/>
            <person name="Feltus F.A."/>
            <person name="Gowik U."/>
            <person name="Grigoriev I.V."/>
            <person name="Lyons E."/>
            <person name="Maher C.A."/>
            <person name="Martis M."/>
            <person name="Narechania A."/>
            <person name="Otillar R.P."/>
            <person name="Penning B.W."/>
            <person name="Salamov A.A."/>
            <person name="Wang Y."/>
            <person name="Zhang L."/>
            <person name="Carpita N.C."/>
            <person name="Freeling M."/>
            <person name="Gingle A.R."/>
            <person name="Hash C.T."/>
            <person name="Keller B."/>
            <person name="Klein P."/>
            <person name="Kresovich S."/>
            <person name="McCann M.C."/>
            <person name="Ming R."/>
            <person name="Peterson D.G."/>
            <person name="Mehboob-ur-Rahman"/>
            <person name="Ware D."/>
            <person name="Westhoff P."/>
            <person name="Mayer K.F."/>
            <person name="Messing J."/>
            <person name="Rokhsar D.S."/>
        </authorList>
    </citation>
    <scope>NUCLEOTIDE SEQUENCE [LARGE SCALE GENOMIC DNA]</scope>
    <source>
        <strain evidence="3">cv. BTx623</strain>
    </source>
</reference>
<dbReference type="InParanoid" id="A0A1W0W5J7"/>
<dbReference type="PROSITE" id="PS50181">
    <property type="entry name" value="FBOX"/>
    <property type="match status" value="1"/>
</dbReference>
<dbReference type="Proteomes" id="UP000000768">
    <property type="component" value="Chromosome 2"/>
</dbReference>
<sequence>MHFAGVVLVLCERICALKEPFFFTNTSWIVVSMAPKRSTRRRAIQEKCIMNSLPRELIEQVFLRLPASFLLRCIGVCKIWRIIIRDSQFAMAHLEHVPPCTLLFSPSESILGTLRPSDSVIFDEAWSPSTWAAPVIGPDDLLCGTCNGLLCLHTPTSTLKIANLATGECLHLKKPTKSLKDDHFSFYRFGFHPVTKEYKVIHFCQEIGPFTEDRFNVIQVYTLGDEKWKDIVTPEALSLNCVKKSGVVIVDGTMYWLIEDGGSNWKHALMSFDLGEGSFAQIQLPAVELEDWAFGDGRKYWVIEINGRYVYQLLTVWMECLFVSCRSGHLMELGIKGGAICTVFNFHQLLPEDYILLMEISY</sequence>
<dbReference type="STRING" id="4558.A0A1W0W5J7"/>
<evidence type="ECO:0000313" key="3">
    <source>
        <dbReference type="Proteomes" id="UP000000768"/>
    </source>
</evidence>
<dbReference type="PANTHER" id="PTHR31672:SF13">
    <property type="entry name" value="F-BOX PROTEIN CPR30-LIKE"/>
    <property type="match status" value="1"/>
</dbReference>
<name>A0A1W0W5J7_SORBI</name>
<dbReference type="InterPro" id="IPR017451">
    <property type="entry name" value="F-box-assoc_interact_dom"/>
</dbReference>
<dbReference type="SMART" id="SM00256">
    <property type="entry name" value="FBOX"/>
    <property type="match status" value="1"/>
</dbReference>
<dbReference type="InterPro" id="IPR013187">
    <property type="entry name" value="F-box-assoc_dom_typ3"/>
</dbReference>